<keyword evidence="1" id="KW-1133">Transmembrane helix</keyword>
<feature type="transmembrane region" description="Helical" evidence="1">
    <location>
        <begin position="20"/>
        <end position="46"/>
    </location>
</feature>
<keyword evidence="1" id="KW-0472">Membrane</keyword>
<keyword evidence="3" id="KW-1185">Reference proteome</keyword>
<reference evidence="2 3" key="1">
    <citation type="submission" date="2024-08" db="EMBL/GenBank/DDBJ databases">
        <authorList>
            <person name="Cucini C."/>
            <person name="Frati F."/>
        </authorList>
    </citation>
    <scope>NUCLEOTIDE SEQUENCE [LARGE SCALE GENOMIC DNA]</scope>
</reference>
<proteinExistence type="predicted"/>
<name>A0ABP1RX43_9HEXA</name>
<comment type="caution">
    <text evidence="2">The sequence shown here is derived from an EMBL/GenBank/DDBJ whole genome shotgun (WGS) entry which is preliminary data.</text>
</comment>
<dbReference type="EMBL" id="CAXLJM020000118">
    <property type="protein sequence ID" value="CAL8137614.1"/>
    <property type="molecule type" value="Genomic_DNA"/>
</dbReference>
<accession>A0ABP1RX43</accession>
<gene>
    <name evidence="2" type="ORF">ODALV1_LOCUS27000</name>
</gene>
<evidence type="ECO:0000313" key="2">
    <source>
        <dbReference type="EMBL" id="CAL8137614.1"/>
    </source>
</evidence>
<organism evidence="2 3">
    <name type="scientific">Orchesella dallaii</name>
    <dbReference type="NCBI Taxonomy" id="48710"/>
    <lineage>
        <taxon>Eukaryota</taxon>
        <taxon>Metazoa</taxon>
        <taxon>Ecdysozoa</taxon>
        <taxon>Arthropoda</taxon>
        <taxon>Hexapoda</taxon>
        <taxon>Collembola</taxon>
        <taxon>Entomobryomorpha</taxon>
        <taxon>Entomobryoidea</taxon>
        <taxon>Orchesellidae</taxon>
        <taxon>Orchesellinae</taxon>
        <taxon>Orchesella</taxon>
    </lineage>
</organism>
<sequence length="103" mass="11051">MASLLTNSSRSSTTNLFTIRVIVAILLCLIIFGILMEHSAEAVIVVRARPRGRILRGRALGRRRRYGGLACRKSARRGYTWTNGAGCGGRSGVGFAGFGLLIG</sequence>
<dbReference type="Proteomes" id="UP001642540">
    <property type="component" value="Unassembled WGS sequence"/>
</dbReference>
<protein>
    <submittedName>
        <fullName evidence="2">Uncharacterized protein</fullName>
    </submittedName>
</protein>
<evidence type="ECO:0000256" key="1">
    <source>
        <dbReference type="SAM" id="Phobius"/>
    </source>
</evidence>
<keyword evidence="1" id="KW-0812">Transmembrane</keyword>
<evidence type="ECO:0000313" key="3">
    <source>
        <dbReference type="Proteomes" id="UP001642540"/>
    </source>
</evidence>